<accession>A0A8J4DUT9</accession>
<reference evidence="4" key="1">
    <citation type="submission" date="2021-01" db="EMBL/GenBank/DDBJ databases">
        <title>Whole genome shotgun sequence of Virgisporangium aliadipatigenens NBRC 105644.</title>
        <authorList>
            <person name="Komaki H."/>
            <person name="Tamura T."/>
        </authorList>
    </citation>
    <scope>NUCLEOTIDE SEQUENCE</scope>
    <source>
        <strain evidence="4">NBRC 105644</strain>
    </source>
</reference>
<dbReference type="PANTHER" id="PTHR12304:SF59">
    <property type="entry name" value="INOSINE-URIDINE PREFERRING NUCLEOSIDE HYDROLASE FAMILY PROTEIN"/>
    <property type="match status" value="1"/>
</dbReference>
<evidence type="ECO:0000256" key="1">
    <source>
        <dbReference type="ARBA" id="ARBA00022801"/>
    </source>
</evidence>
<gene>
    <name evidence="4" type="ORF">Val02_85260</name>
</gene>
<dbReference type="GO" id="GO:0005829">
    <property type="term" value="C:cytosol"/>
    <property type="evidence" value="ECO:0007669"/>
    <property type="project" value="TreeGrafter"/>
</dbReference>
<evidence type="ECO:0000313" key="5">
    <source>
        <dbReference type="Proteomes" id="UP000619260"/>
    </source>
</evidence>
<dbReference type="PANTHER" id="PTHR12304">
    <property type="entry name" value="INOSINE-URIDINE PREFERRING NUCLEOSIDE HYDROLASE"/>
    <property type="match status" value="1"/>
</dbReference>
<proteinExistence type="predicted"/>
<comment type="caution">
    <text evidence="4">The sequence shown here is derived from an EMBL/GenBank/DDBJ whole genome shotgun (WGS) entry which is preliminary data.</text>
</comment>
<keyword evidence="2" id="KW-0326">Glycosidase</keyword>
<keyword evidence="5" id="KW-1185">Reference proteome</keyword>
<sequence>MTSSEELNAERDALIARYRALGMTAQADALERGAPMRPPLVRAPMIIDTDVGGDPDDAVALVAAAALVPELRLVLTSDEHGGERARFARHLLDLAGRPDVSVVAGREVSPRTPYWHADGLVPASVGAQPTDVIAAVGAVCAEAVGPVRWVGMGPLSNLADVLAARPELAERFALTQMGGALNYRDPSRAQHNFRLDVAAVRAVLPAVPRPRLVTSDVTFRPEMALTRESPEYALLVRPGAPAWAPFLVAHLERWYADAHPASMQHDALTLAEAMQLPFVQSSLLDVVIDEKGRTGLEGDGLPVKCFLSRRADYPAFRRWLEKALS</sequence>
<dbReference type="EMBL" id="BOPF01000051">
    <property type="protein sequence ID" value="GIJ51640.1"/>
    <property type="molecule type" value="Genomic_DNA"/>
</dbReference>
<organism evidence="4 5">
    <name type="scientific">Virgisporangium aliadipatigenens</name>
    <dbReference type="NCBI Taxonomy" id="741659"/>
    <lineage>
        <taxon>Bacteria</taxon>
        <taxon>Bacillati</taxon>
        <taxon>Actinomycetota</taxon>
        <taxon>Actinomycetes</taxon>
        <taxon>Micromonosporales</taxon>
        <taxon>Micromonosporaceae</taxon>
        <taxon>Virgisporangium</taxon>
    </lineage>
</organism>
<protein>
    <recommendedName>
        <fullName evidence="3">Inosine/uridine-preferring nucleoside hydrolase domain-containing protein</fullName>
    </recommendedName>
</protein>
<name>A0A8J4DUT9_9ACTN</name>
<dbReference type="GO" id="GO:0006152">
    <property type="term" value="P:purine nucleoside catabolic process"/>
    <property type="evidence" value="ECO:0007669"/>
    <property type="project" value="TreeGrafter"/>
</dbReference>
<dbReference type="InterPro" id="IPR001910">
    <property type="entry name" value="Inosine/uridine_hydrolase_dom"/>
</dbReference>
<dbReference type="GO" id="GO:0008477">
    <property type="term" value="F:purine nucleosidase activity"/>
    <property type="evidence" value="ECO:0007669"/>
    <property type="project" value="TreeGrafter"/>
</dbReference>
<dbReference type="InterPro" id="IPR036452">
    <property type="entry name" value="Ribo_hydro-like"/>
</dbReference>
<evidence type="ECO:0000256" key="2">
    <source>
        <dbReference type="ARBA" id="ARBA00023295"/>
    </source>
</evidence>
<dbReference type="AlphaFoldDB" id="A0A8J4DUT9"/>
<evidence type="ECO:0000313" key="4">
    <source>
        <dbReference type="EMBL" id="GIJ51640.1"/>
    </source>
</evidence>
<dbReference type="Proteomes" id="UP000619260">
    <property type="component" value="Unassembled WGS sequence"/>
</dbReference>
<dbReference type="Pfam" id="PF01156">
    <property type="entry name" value="IU_nuc_hydro"/>
    <property type="match status" value="1"/>
</dbReference>
<evidence type="ECO:0000259" key="3">
    <source>
        <dbReference type="Pfam" id="PF01156"/>
    </source>
</evidence>
<dbReference type="Gene3D" id="3.90.245.10">
    <property type="entry name" value="Ribonucleoside hydrolase-like"/>
    <property type="match status" value="1"/>
</dbReference>
<keyword evidence="1" id="KW-0378">Hydrolase</keyword>
<dbReference type="RefSeq" id="WP_203905031.1">
    <property type="nucleotide sequence ID" value="NZ_BOPF01000051.1"/>
</dbReference>
<feature type="domain" description="Inosine/uridine-preferring nucleoside hydrolase" evidence="3">
    <location>
        <begin position="45"/>
        <end position="293"/>
    </location>
</feature>
<dbReference type="SUPFAM" id="SSF53590">
    <property type="entry name" value="Nucleoside hydrolase"/>
    <property type="match status" value="1"/>
</dbReference>
<dbReference type="InterPro" id="IPR023186">
    <property type="entry name" value="IUNH"/>
</dbReference>